<keyword evidence="2" id="KW-1133">Transmembrane helix</keyword>
<evidence type="ECO:0000256" key="2">
    <source>
        <dbReference type="SAM" id="Phobius"/>
    </source>
</evidence>
<gene>
    <name evidence="3" type="ORF">FB554_2727</name>
</gene>
<evidence type="ECO:0000313" key="4">
    <source>
        <dbReference type="Proteomes" id="UP000318336"/>
    </source>
</evidence>
<keyword evidence="2" id="KW-0472">Membrane</keyword>
<feature type="transmembrane region" description="Helical" evidence="2">
    <location>
        <begin position="51"/>
        <end position="69"/>
    </location>
</feature>
<organism evidence="3 4">
    <name type="scientific">Barrientosiimonas humi</name>
    <dbReference type="NCBI Taxonomy" id="999931"/>
    <lineage>
        <taxon>Bacteria</taxon>
        <taxon>Bacillati</taxon>
        <taxon>Actinomycetota</taxon>
        <taxon>Actinomycetes</taxon>
        <taxon>Micrococcales</taxon>
        <taxon>Dermacoccaceae</taxon>
        <taxon>Barrientosiimonas</taxon>
    </lineage>
</organism>
<dbReference type="AlphaFoldDB" id="A0A542XFE5"/>
<dbReference type="EMBL" id="VFOK01000001">
    <property type="protein sequence ID" value="TQL34551.1"/>
    <property type="molecule type" value="Genomic_DNA"/>
</dbReference>
<evidence type="ECO:0000313" key="3">
    <source>
        <dbReference type="EMBL" id="TQL34551.1"/>
    </source>
</evidence>
<comment type="caution">
    <text evidence="3">The sequence shown here is derived from an EMBL/GenBank/DDBJ whole genome shotgun (WGS) entry which is preliminary data.</text>
</comment>
<keyword evidence="4" id="KW-1185">Reference proteome</keyword>
<dbReference type="RefSeq" id="WP_142006901.1">
    <property type="nucleotide sequence ID" value="NZ_CAJTBP010000001.1"/>
</dbReference>
<dbReference type="InterPro" id="IPR025329">
    <property type="entry name" value="DUF4235"/>
</dbReference>
<protein>
    <submittedName>
        <fullName evidence="3">Uncharacterized protein DUF4235</fullName>
    </submittedName>
</protein>
<keyword evidence="2" id="KW-0812">Transmembrane</keyword>
<feature type="region of interest" description="Disordered" evidence="1">
    <location>
        <begin position="80"/>
        <end position="99"/>
    </location>
</feature>
<evidence type="ECO:0000256" key="1">
    <source>
        <dbReference type="SAM" id="MobiDB-lite"/>
    </source>
</evidence>
<sequence length="99" mass="10052">MGNAVWKVLAIVSGVVGARVAKAASDGTWKAATGGKPPANPADPDVSWKEAAVFAIVSGAIMGVARMVAQKQAAHFYTKSAGHPPEALKADLQGKAKAK</sequence>
<feature type="compositionally biased region" description="Basic and acidic residues" evidence="1">
    <location>
        <begin position="86"/>
        <end position="99"/>
    </location>
</feature>
<dbReference type="Proteomes" id="UP000318336">
    <property type="component" value="Unassembled WGS sequence"/>
</dbReference>
<proteinExistence type="predicted"/>
<accession>A0A542XFE5</accession>
<reference evidence="3 4" key="1">
    <citation type="submission" date="2019-06" db="EMBL/GenBank/DDBJ databases">
        <title>Sequencing the genomes of 1000 actinobacteria strains.</title>
        <authorList>
            <person name="Klenk H.-P."/>
        </authorList>
    </citation>
    <scope>NUCLEOTIDE SEQUENCE [LARGE SCALE GENOMIC DNA]</scope>
    <source>
        <strain evidence="3 4">DSM 24617</strain>
    </source>
</reference>
<dbReference type="OrthoDB" id="4954951at2"/>
<name>A0A542XFE5_9MICO</name>
<dbReference type="Pfam" id="PF14019">
    <property type="entry name" value="DUF4235"/>
    <property type="match status" value="1"/>
</dbReference>